<keyword evidence="3" id="KW-1185">Reference proteome</keyword>
<feature type="signal peptide" evidence="1">
    <location>
        <begin position="1"/>
        <end position="17"/>
    </location>
</feature>
<dbReference type="AlphaFoldDB" id="A0A0V0YXK3"/>
<accession>A0A0V0YXK3</accession>
<name>A0A0V0YXK3_9BILA</name>
<keyword evidence="1" id="KW-0732">Signal</keyword>
<comment type="caution">
    <text evidence="2">The sequence shown here is derived from an EMBL/GenBank/DDBJ whole genome shotgun (WGS) entry which is preliminary data.</text>
</comment>
<reference evidence="2 3" key="1">
    <citation type="submission" date="2015-01" db="EMBL/GenBank/DDBJ databases">
        <title>Evolution of Trichinella species and genotypes.</title>
        <authorList>
            <person name="Korhonen P.K."/>
            <person name="Edoardo P."/>
            <person name="Giuseppe L.R."/>
            <person name="Gasser R.B."/>
        </authorList>
    </citation>
    <scope>NUCLEOTIDE SEQUENCE [LARGE SCALE GENOMIC DNA]</scope>
    <source>
        <strain evidence="2">ISS2496</strain>
    </source>
</reference>
<sequence>MSLATVYLLSLAYSCVSEPDGICDVIVRLLFIQTLRYKQP</sequence>
<proteinExistence type="predicted"/>
<evidence type="ECO:0000313" key="2">
    <source>
        <dbReference type="EMBL" id="KRY04928.1"/>
    </source>
</evidence>
<dbReference type="EMBL" id="JYDQ01001614">
    <property type="protein sequence ID" value="KRY04928.1"/>
    <property type="molecule type" value="Genomic_DNA"/>
</dbReference>
<gene>
    <name evidence="2" type="ORF">T12_15670</name>
</gene>
<protein>
    <submittedName>
        <fullName evidence="2">Uncharacterized protein</fullName>
    </submittedName>
</protein>
<evidence type="ECO:0000256" key="1">
    <source>
        <dbReference type="SAM" id="SignalP"/>
    </source>
</evidence>
<evidence type="ECO:0000313" key="3">
    <source>
        <dbReference type="Proteomes" id="UP000054783"/>
    </source>
</evidence>
<feature type="chain" id="PRO_5006873493" evidence="1">
    <location>
        <begin position="18"/>
        <end position="40"/>
    </location>
</feature>
<dbReference type="Proteomes" id="UP000054783">
    <property type="component" value="Unassembled WGS sequence"/>
</dbReference>
<organism evidence="2 3">
    <name type="scientific">Trichinella patagoniensis</name>
    <dbReference type="NCBI Taxonomy" id="990121"/>
    <lineage>
        <taxon>Eukaryota</taxon>
        <taxon>Metazoa</taxon>
        <taxon>Ecdysozoa</taxon>
        <taxon>Nematoda</taxon>
        <taxon>Enoplea</taxon>
        <taxon>Dorylaimia</taxon>
        <taxon>Trichinellida</taxon>
        <taxon>Trichinellidae</taxon>
        <taxon>Trichinella</taxon>
    </lineage>
</organism>